<organism evidence="3 4">
    <name type="scientific">Herbaspirillum robiniae</name>
    <dbReference type="NCBI Taxonomy" id="2014887"/>
    <lineage>
        <taxon>Bacteria</taxon>
        <taxon>Pseudomonadati</taxon>
        <taxon>Pseudomonadota</taxon>
        <taxon>Betaproteobacteria</taxon>
        <taxon>Burkholderiales</taxon>
        <taxon>Oxalobacteraceae</taxon>
        <taxon>Herbaspirillum</taxon>
    </lineage>
</organism>
<proteinExistence type="predicted"/>
<dbReference type="PRINTS" id="PR00388">
    <property type="entry name" value="PDIESTERASE2"/>
</dbReference>
<dbReference type="SMART" id="SM00849">
    <property type="entry name" value="Lactamase_B"/>
    <property type="match status" value="1"/>
</dbReference>
<evidence type="ECO:0000313" key="2">
    <source>
        <dbReference type="EMBL" id="NUU03309.1"/>
    </source>
</evidence>
<comment type="caution">
    <text evidence="3">The sequence shown here is derived from an EMBL/GenBank/DDBJ whole genome shotgun (WGS) entry which is preliminary data.</text>
</comment>
<dbReference type="Proteomes" id="UP000197596">
    <property type="component" value="Unassembled WGS sequence"/>
</dbReference>
<dbReference type="GO" id="GO:0006198">
    <property type="term" value="P:cAMP catabolic process"/>
    <property type="evidence" value="ECO:0007669"/>
    <property type="project" value="InterPro"/>
</dbReference>
<dbReference type="AlphaFoldDB" id="A0A246WKB0"/>
<dbReference type="GO" id="GO:0004115">
    <property type="term" value="F:3',5'-cyclic-AMP phosphodiesterase activity"/>
    <property type="evidence" value="ECO:0007669"/>
    <property type="project" value="InterPro"/>
</dbReference>
<evidence type="ECO:0000313" key="4">
    <source>
        <dbReference type="Proteomes" id="UP000197596"/>
    </source>
</evidence>
<dbReference type="CDD" id="cd07735">
    <property type="entry name" value="class_II_PDE_MBL-fold"/>
    <property type="match status" value="1"/>
</dbReference>
<dbReference type="InterPro" id="IPR000396">
    <property type="entry name" value="Pdiesterase2"/>
</dbReference>
<dbReference type="EMBL" id="JABFMT010000019">
    <property type="protein sequence ID" value="NUU03309.1"/>
    <property type="molecule type" value="Genomic_DNA"/>
</dbReference>
<reference evidence="3 4" key="1">
    <citation type="submission" date="2017-06" db="EMBL/GenBank/DDBJ databases">
        <title>Herbaspirillum phytohormonus sp. nov., isolated from the root nodule of Robinia pseudoacacia in lead-zinc mine.</title>
        <authorList>
            <person name="Fan M."/>
            <person name="Lin Y."/>
        </authorList>
    </citation>
    <scope>NUCLEOTIDE SEQUENCE [LARGE SCALE GENOMIC DNA]</scope>
    <source>
        <strain evidence="3 4">HZ10</strain>
    </source>
</reference>
<dbReference type="InterPro" id="IPR001279">
    <property type="entry name" value="Metallo-B-lactamas"/>
</dbReference>
<dbReference type="RefSeq" id="WP_088752671.1">
    <property type="nucleotide sequence ID" value="NZ_JABFMT010000019.1"/>
</dbReference>
<feature type="domain" description="Metallo-beta-lactamase" evidence="1">
    <location>
        <begin position="18"/>
        <end position="201"/>
    </location>
</feature>
<dbReference type="EMBL" id="NJGU01000017">
    <property type="protein sequence ID" value="OWY26618.1"/>
    <property type="molecule type" value="Genomic_DNA"/>
</dbReference>
<keyword evidence="5" id="KW-1185">Reference proteome</keyword>
<dbReference type="Proteomes" id="UP000536746">
    <property type="component" value="Unassembled WGS sequence"/>
</dbReference>
<evidence type="ECO:0000259" key="1">
    <source>
        <dbReference type="SMART" id="SM00849"/>
    </source>
</evidence>
<dbReference type="Gene3D" id="3.60.15.10">
    <property type="entry name" value="Ribonuclease Z/Hydroxyacylglutathione hydrolase-like"/>
    <property type="match status" value="1"/>
</dbReference>
<accession>A0A246WKB0</accession>
<dbReference type="PANTHER" id="PTHR28283">
    <property type="entry name" value="3',5'-CYCLIC-NUCLEOTIDE PHOSPHODIESTERASE 1"/>
    <property type="match status" value="1"/>
</dbReference>
<reference evidence="2 5" key="2">
    <citation type="journal article" date="2020" name="Front. Plant Sci.">
        <title>Isolation of Rhizosphere Bacteria That Improve Quality and Water Stress Tolerance in Greenhouse Ornamentals.</title>
        <authorList>
            <person name="Nordstedt N.P."/>
            <person name="Jones M.L."/>
        </authorList>
    </citation>
    <scope>NUCLEOTIDE SEQUENCE [LARGE SCALE GENOMIC DNA]</scope>
    <source>
        <strain evidence="2 5">C6C2</strain>
    </source>
</reference>
<gene>
    <name evidence="3" type="ORF">CEJ42_22930</name>
    <name evidence="2" type="ORF">HNO84_17010</name>
</gene>
<dbReference type="GO" id="GO:1902660">
    <property type="term" value="P:negative regulation of glucose mediated signaling pathway"/>
    <property type="evidence" value="ECO:0007669"/>
    <property type="project" value="TreeGrafter"/>
</dbReference>
<sequence length="257" mass="28017">MRVEILGCSGGIGGNGMRTTSLLVDGDILIDAGTGVGDLSLERLAAIDHVFITHAHLDHIACLPLMVDSVGEMRERPITMHATAETLEIIRKHIFNWQIWPDFSVIPTPENPFLRFATIEVGRPVVIGERSITPLPATHTVPAVGFHLRNEAAGSSLAFSGDTSICDPLWDAVNAIDGLRYLIIEAAFADRERDLALLSKHLCPSLLLDELQKLQLRPEVLVTHAKPTQQAQIAHEIEAGASVHRPRMLAAGTILEF</sequence>
<evidence type="ECO:0000313" key="5">
    <source>
        <dbReference type="Proteomes" id="UP000536746"/>
    </source>
</evidence>
<protein>
    <submittedName>
        <fullName evidence="3">3',5'-cyclic-nucleotide phosphodiesterase</fullName>
    </submittedName>
</protein>
<name>A0A246WKB0_9BURK</name>
<dbReference type="Pfam" id="PF12706">
    <property type="entry name" value="Lactamase_B_2"/>
    <property type="match status" value="1"/>
</dbReference>
<dbReference type="SUPFAM" id="SSF56281">
    <property type="entry name" value="Metallo-hydrolase/oxidoreductase"/>
    <property type="match status" value="1"/>
</dbReference>
<dbReference type="PANTHER" id="PTHR28283:SF1">
    <property type="entry name" value="3',5'-CYCLIC-NUCLEOTIDE PHOSPHODIESTERASE 1"/>
    <property type="match status" value="1"/>
</dbReference>
<dbReference type="GO" id="GO:0047555">
    <property type="term" value="F:3',5'-cyclic-GMP phosphodiesterase activity"/>
    <property type="evidence" value="ECO:0007669"/>
    <property type="project" value="TreeGrafter"/>
</dbReference>
<evidence type="ECO:0000313" key="3">
    <source>
        <dbReference type="EMBL" id="OWY26618.1"/>
    </source>
</evidence>
<dbReference type="InterPro" id="IPR036866">
    <property type="entry name" value="RibonucZ/Hydroxyglut_hydro"/>
</dbReference>